<dbReference type="SUPFAM" id="SSF46785">
    <property type="entry name" value="Winged helix' DNA-binding domain"/>
    <property type="match status" value="1"/>
</dbReference>
<dbReference type="NCBIfam" id="NF033788">
    <property type="entry name" value="HTH_metalloreg"/>
    <property type="match status" value="1"/>
</dbReference>
<dbReference type="GO" id="GO:0003677">
    <property type="term" value="F:DNA binding"/>
    <property type="evidence" value="ECO:0007669"/>
    <property type="project" value="UniProtKB-KW"/>
</dbReference>
<dbReference type="RefSeq" id="WP_353649861.1">
    <property type="nucleotide sequence ID" value="NZ_CP159218.1"/>
</dbReference>
<dbReference type="PROSITE" id="PS50987">
    <property type="entry name" value="HTH_ARSR_2"/>
    <property type="match status" value="1"/>
</dbReference>
<keyword evidence="3" id="KW-0804">Transcription</keyword>
<dbReference type="InterPro" id="IPR001845">
    <property type="entry name" value="HTH_ArsR_DNA-bd_dom"/>
</dbReference>
<protein>
    <submittedName>
        <fullName evidence="5">Metalloregulator ArsR/SmtB family transcription factor</fullName>
    </submittedName>
</protein>
<dbReference type="InterPro" id="IPR011991">
    <property type="entry name" value="ArsR-like_HTH"/>
</dbReference>
<accession>A0AAU8DSB7</accession>
<dbReference type="InterPro" id="IPR036390">
    <property type="entry name" value="WH_DNA-bd_sf"/>
</dbReference>
<feature type="domain" description="HTH arsR-type" evidence="4">
    <location>
        <begin position="1"/>
        <end position="86"/>
    </location>
</feature>
<sequence length="106" mass="12004">MDGFAVIAEPSRRRIVDQLRVGARDVAGLVDTLGLSQSLVSKHLRVLREAGVVTVEVAGRRRVYRLSDEPLPDVLAWVEPYHRRWSQAFDSLADALDADRRQREKP</sequence>
<gene>
    <name evidence="5" type="ORF">ABLG96_02540</name>
</gene>
<dbReference type="PRINTS" id="PR00778">
    <property type="entry name" value="HTHARSR"/>
</dbReference>
<dbReference type="Gene3D" id="1.10.10.10">
    <property type="entry name" value="Winged helix-like DNA-binding domain superfamily/Winged helix DNA-binding domain"/>
    <property type="match status" value="1"/>
</dbReference>
<reference evidence="5" key="1">
    <citation type="submission" date="2024-05" db="EMBL/GenBank/DDBJ databases">
        <authorList>
            <person name="Cai S.Y."/>
            <person name="Jin L.M."/>
            <person name="Li H.R."/>
        </authorList>
    </citation>
    <scope>NUCLEOTIDE SEQUENCE</scope>
    <source>
        <strain evidence="5">A5-74</strain>
    </source>
</reference>
<dbReference type="InterPro" id="IPR036388">
    <property type="entry name" value="WH-like_DNA-bd_sf"/>
</dbReference>
<evidence type="ECO:0000256" key="2">
    <source>
        <dbReference type="ARBA" id="ARBA00023125"/>
    </source>
</evidence>
<keyword evidence="2" id="KW-0238">DNA-binding</keyword>
<keyword evidence="1" id="KW-0805">Transcription regulation</keyword>
<dbReference type="PANTHER" id="PTHR33154">
    <property type="entry name" value="TRANSCRIPTIONAL REGULATOR, ARSR FAMILY"/>
    <property type="match status" value="1"/>
</dbReference>
<evidence type="ECO:0000313" key="5">
    <source>
        <dbReference type="EMBL" id="XCG64248.1"/>
    </source>
</evidence>
<dbReference type="Pfam" id="PF01022">
    <property type="entry name" value="HTH_5"/>
    <property type="match status" value="1"/>
</dbReference>
<evidence type="ECO:0000259" key="4">
    <source>
        <dbReference type="PROSITE" id="PS50987"/>
    </source>
</evidence>
<dbReference type="PANTHER" id="PTHR33154:SF33">
    <property type="entry name" value="TRANSCRIPTIONAL REPRESSOR SDPR"/>
    <property type="match status" value="1"/>
</dbReference>
<dbReference type="AlphaFoldDB" id="A0AAU8DSB7"/>
<evidence type="ECO:0000256" key="3">
    <source>
        <dbReference type="ARBA" id="ARBA00023163"/>
    </source>
</evidence>
<evidence type="ECO:0000256" key="1">
    <source>
        <dbReference type="ARBA" id="ARBA00023015"/>
    </source>
</evidence>
<name>A0AAU8DSB7_9ACTN</name>
<dbReference type="InterPro" id="IPR051081">
    <property type="entry name" value="HTH_MetalResp_TranReg"/>
</dbReference>
<dbReference type="CDD" id="cd00090">
    <property type="entry name" value="HTH_ARSR"/>
    <property type="match status" value="1"/>
</dbReference>
<dbReference type="SMART" id="SM00418">
    <property type="entry name" value="HTH_ARSR"/>
    <property type="match status" value="1"/>
</dbReference>
<proteinExistence type="predicted"/>
<organism evidence="5">
    <name type="scientific">Nakamurella sp. A5-74</name>
    <dbReference type="NCBI Taxonomy" id="3158264"/>
    <lineage>
        <taxon>Bacteria</taxon>
        <taxon>Bacillati</taxon>
        <taxon>Actinomycetota</taxon>
        <taxon>Actinomycetes</taxon>
        <taxon>Nakamurellales</taxon>
        <taxon>Nakamurellaceae</taxon>
        <taxon>Nakamurella</taxon>
    </lineage>
</organism>
<dbReference type="EMBL" id="CP159218">
    <property type="protein sequence ID" value="XCG64248.1"/>
    <property type="molecule type" value="Genomic_DNA"/>
</dbReference>
<dbReference type="GO" id="GO:0003700">
    <property type="term" value="F:DNA-binding transcription factor activity"/>
    <property type="evidence" value="ECO:0007669"/>
    <property type="project" value="InterPro"/>
</dbReference>